<evidence type="ECO:0000313" key="1">
    <source>
        <dbReference type="EMBL" id="JAI07296.1"/>
    </source>
</evidence>
<protein>
    <submittedName>
        <fullName evidence="1">Uncharacterized protein</fullName>
    </submittedName>
</protein>
<name>A0A0E9XZN8_ANGAN</name>
<dbReference type="AlphaFoldDB" id="A0A0E9XZN8"/>
<sequence length="35" mass="3864">MFARSLMNSGLLTSKDMSLLSLLTASIRYLLETSV</sequence>
<organism evidence="1">
    <name type="scientific">Anguilla anguilla</name>
    <name type="common">European freshwater eel</name>
    <name type="synonym">Muraena anguilla</name>
    <dbReference type="NCBI Taxonomy" id="7936"/>
    <lineage>
        <taxon>Eukaryota</taxon>
        <taxon>Metazoa</taxon>
        <taxon>Chordata</taxon>
        <taxon>Craniata</taxon>
        <taxon>Vertebrata</taxon>
        <taxon>Euteleostomi</taxon>
        <taxon>Actinopterygii</taxon>
        <taxon>Neopterygii</taxon>
        <taxon>Teleostei</taxon>
        <taxon>Anguilliformes</taxon>
        <taxon>Anguillidae</taxon>
        <taxon>Anguilla</taxon>
    </lineage>
</organism>
<reference evidence="1" key="1">
    <citation type="submission" date="2014-11" db="EMBL/GenBank/DDBJ databases">
        <authorList>
            <person name="Amaro Gonzalez C."/>
        </authorList>
    </citation>
    <scope>NUCLEOTIDE SEQUENCE</scope>
</reference>
<reference evidence="1" key="2">
    <citation type="journal article" date="2015" name="Fish Shellfish Immunol.">
        <title>Early steps in the European eel (Anguilla anguilla)-Vibrio vulnificus interaction in the gills: Role of the RtxA13 toxin.</title>
        <authorList>
            <person name="Callol A."/>
            <person name="Pajuelo D."/>
            <person name="Ebbesson L."/>
            <person name="Teles M."/>
            <person name="MacKenzie S."/>
            <person name="Amaro C."/>
        </authorList>
    </citation>
    <scope>NUCLEOTIDE SEQUENCE</scope>
</reference>
<accession>A0A0E9XZN8</accession>
<proteinExistence type="predicted"/>
<dbReference type="EMBL" id="GBXM01001282">
    <property type="protein sequence ID" value="JAI07296.1"/>
    <property type="molecule type" value="Transcribed_RNA"/>
</dbReference>